<reference evidence="1 2" key="1">
    <citation type="journal article" date="2019" name="Commun. Biol.">
        <title>The bagworm genome reveals a unique fibroin gene that provides high tensile strength.</title>
        <authorList>
            <person name="Kono N."/>
            <person name="Nakamura H."/>
            <person name="Ohtoshi R."/>
            <person name="Tomita M."/>
            <person name="Numata K."/>
            <person name="Arakawa K."/>
        </authorList>
    </citation>
    <scope>NUCLEOTIDE SEQUENCE [LARGE SCALE GENOMIC DNA]</scope>
</reference>
<comment type="caution">
    <text evidence="1">The sequence shown here is derived from an EMBL/GenBank/DDBJ whole genome shotgun (WGS) entry which is preliminary data.</text>
</comment>
<name>A0A4C1T542_EUMVA</name>
<evidence type="ECO:0000313" key="1">
    <source>
        <dbReference type="EMBL" id="GBP09234.1"/>
    </source>
</evidence>
<dbReference type="AlphaFoldDB" id="A0A4C1T542"/>
<gene>
    <name evidence="1" type="ORF">EVAR_4089_1</name>
</gene>
<proteinExistence type="predicted"/>
<evidence type="ECO:0000313" key="2">
    <source>
        <dbReference type="Proteomes" id="UP000299102"/>
    </source>
</evidence>
<accession>A0A4C1T542</accession>
<sequence length="111" mass="12551">MPVGSSVCYVRGRQIVQCRSSETLAFLPRLRPREHGLHSFVFCIDSSRCQSQSRTRFQYSCLGTVLDLNLGHTLICNPCPTLEFHPSPVFKFGPDLGGQVCSPSRFQFLHY</sequence>
<dbReference type="Proteomes" id="UP000299102">
    <property type="component" value="Unassembled WGS sequence"/>
</dbReference>
<protein>
    <submittedName>
        <fullName evidence="1">Uncharacterized protein</fullName>
    </submittedName>
</protein>
<keyword evidence="2" id="KW-1185">Reference proteome</keyword>
<organism evidence="1 2">
    <name type="scientific">Eumeta variegata</name>
    <name type="common">Bagworm moth</name>
    <name type="synonym">Eumeta japonica</name>
    <dbReference type="NCBI Taxonomy" id="151549"/>
    <lineage>
        <taxon>Eukaryota</taxon>
        <taxon>Metazoa</taxon>
        <taxon>Ecdysozoa</taxon>
        <taxon>Arthropoda</taxon>
        <taxon>Hexapoda</taxon>
        <taxon>Insecta</taxon>
        <taxon>Pterygota</taxon>
        <taxon>Neoptera</taxon>
        <taxon>Endopterygota</taxon>
        <taxon>Lepidoptera</taxon>
        <taxon>Glossata</taxon>
        <taxon>Ditrysia</taxon>
        <taxon>Tineoidea</taxon>
        <taxon>Psychidae</taxon>
        <taxon>Oiketicinae</taxon>
        <taxon>Eumeta</taxon>
    </lineage>
</organism>
<dbReference type="EMBL" id="BGZK01000034">
    <property type="protein sequence ID" value="GBP09234.1"/>
    <property type="molecule type" value="Genomic_DNA"/>
</dbReference>